<evidence type="ECO:0000256" key="3">
    <source>
        <dbReference type="ARBA" id="ARBA00022612"/>
    </source>
</evidence>
<dbReference type="GO" id="GO:0044423">
    <property type="term" value="C:virion component"/>
    <property type="evidence" value="ECO:0007669"/>
    <property type="project" value="UniProtKB-KW"/>
</dbReference>
<comment type="caution">
    <text evidence="7">The sequence shown here is derived from an EMBL/GenBank/DDBJ whole genome shotgun (WGS) entry which is preliminary data.</text>
</comment>
<feature type="non-terminal residue" evidence="7">
    <location>
        <position position="1"/>
    </location>
</feature>
<comment type="subcellular location">
    <subcellularLocation>
        <location evidence="1">Virion</location>
    </subcellularLocation>
</comment>
<evidence type="ECO:0000256" key="6">
    <source>
        <dbReference type="ARBA" id="ARBA00023296"/>
    </source>
</evidence>
<evidence type="ECO:0000256" key="2">
    <source>
        <dbReference type="ARBA" id="ARBA00022595"/>
    </source>
</evidence>
<dbReference type="AlphaFoldDB" id="A0A0F9FTN6"/>
<accession>A0A0F9FTN6</accession>
<keyword evidence="5" id="KW-0231">Viral genome packaging</keyword>
<dbReference type="Pfam" id="PF12236">
    <property type="entry name" value="Head-tail_con"/>
    <property type="match status" value="1"/>
</dbReference>
<organism evidence="7">
    <name type="scientific">marine sediment metagenome</name>
    <dbReference type="NCBI Taxonomy" id="412755"/>
    <lineage>
        <taxon>unclassified sequences</taxon>
        <taxon>metagenomes</taxon>
        <taxon>ecological metagenomes</taxon>
    </lineage>
</organism>
<evidence type="ECO:0000256" key="1">
    <source>
        <dbReference type="ARBA" id="ARBA00004328"/>
    </source>
</evidence>
<name>A0A0F9FTN6_9ZZZZ</name>
<dbReference type="GO" id="GO:0046718">
    <property type="term" value="P:symbiont entry into host cell"/>
    <property type="evidence" value="ECO:0007669"/>
    <property type="project" value="UniProtKB-KW"/>
</dbReference>
<keyword evidence="3" id="KW-1188">Viral release from host cell</keyword>
<evidence type="ECO:0008006" key="8">
    <source>
        <dbReference type="Google" id="ProtNLM"/>
    </source>
</evidence>
<keyword evidence="6" id="KW-1160">Virus entry into host cell</keyword>
<proteinExistence type="predicted"/>
<evidence type="ECO:0000313" key="7">
    <source>
        <dbReference type="EMBL" id="KKL89623.1"/>
    </source>
</evidence>
<evidence type="ECO:0000256" key="4">
    <source>
        <dbReference type="ARBA" id="ARBA00022844"/>
    </source>
</evidence>
<dbReference type="InterPro" id="IPR020991">
    <property type="entry name" value="Connector_podovirus"/>
</dbReference>
<protein>
    <recommendedName>
        <fullName evidence="8">Bacteriophage head to tail connecting protein</fullName>
    </recommendedName>
</protein>
<keyword evidence="4" id="KW-0946">Virion</keyword>
<evidence type="ECO:0000256" key="5">
    <source>
        <dbReference type="ARBA" id="ARBA00023219"/>
    </source>
</evidence>
<keyword evidence="2" id="KW-1162">Viral penetration into host cytoplasm</keyword>
<reference evidence="7" key="1">
    <citation type="journal article" date="2015" name="Nature">
        <title>Complex archaea that bridge the gap between prokaryotes and eukaryotes.</title>
        <authorList>
            <person name="Spang A."/>
            <person name="Saw J.H."/>
            <person name="Jorgensen S.L."/>
            <person name="Zaremba-Niedzwiedzka K."/>
            <person name="Martijn J."/>
            <person name="Lind A.E."/>
            <person name="van Eijk R."/>
            <person name="Schleper C."/>
            <person name="Guy L."/>
            <person name="Ettema T.J."/>
        </authorList>
    </citation>
    <scope>NUCLEOTIDE SEQUENCE</scope>
</reference>
<dbReference type="EMBL" id="LAZR01020234">
    <property type="protein sequence ID" value="KKL89623.1"/>
    <property type="molecule type" value="Genomic_DNA"/>
</dbReference>
<sequence>DLFNAISNMEGVQPRNQEELLQRNQERLLQLGPVLERVHGEFLSKLIDRIFNQMIKADIVPPAPPEIQGQELDIRFISSLAMAQKAVAVQGIERLAGFVGNLAQMNPAALDKLDFDQSIDEYANAIGVPPKIVVPDEKLQEIREEKARQQQLALMMEAAKSAAPLTGQAVNAQKVFNEGPEGGGQS</sequence>
<gene>
    <name evidence="7" type="ORF">LCGC14_1912800</name>
</gene>